<protein>
    <recommendedName>
        <fullName evidence="1">Glyoxalase-like domain-containing protein</fullName>
    </recommendedName>
</protein>
<dbReference type="Gene3D" id="3.10.180.10">
    <property type="entry name" value="2,3-Dihydroxybiphenyl 1,2-Dioxygenase, domain 1"/>
    <property type="match status" value="1"/>
</dbReference>
<accession>A0A4T0I9X0</accession>
<dbReference type="OMA" id="ENTIVDW"/>
<dbReference type="Pfam" id="PF13468">
    <property type="entry name" value="Glyoxalase_3"/>
    <property type="match status" value="1"/>
</dbReference>
<evidence type="ECO:0000259" key="1">
    <source>
        <dbReference type="Pfam" id="PF13468"/>
    </source>
</evidence>
<dbReference type="InterPro" id="IPR025870">
    <property type="entry name" value="Glyoxalase-like_dom"/>
</dbReference>
<dbReference type="AlphaFoldDB" id="A0A4T0I9X0"/>
<sequence length="271" mass="30109">MSLPVKPNVLDHLVFLCADLNAVAANFTAAGFTVQNGGTHADGRTENMLLVLRDGVYIELIAFVDSSKKHSHFWADKLPGWIDWACLGVKRGETGIEEFYDEPIDGGRLLADGTRIQWSVSFPHKHYPRGSIPFYCGDKTPRKLRVPDSLEHTNGVQGVKALTLLCNDTALQASVFLYSSILRQLPQVQSEKHAIFQLESPLHKSIELLLRTPQNSDEEKKVMVNNGDIIHQVELYGDAVMIYLSIADETTQVDLSAKPHVSSVFILSNDL</sequence>
<gene>
    <name evidence="2" type="ORF">E3P90_00315</name>
</gene>
<dbReference type="Proteomes" id="UP000306954">
    <property type="component" value="Unassembled WGS sequence"/>
</dbReference>
<dbReference type="EMBL" id="SPOF01000003">
    <property type="protein sequence ID" value="TIB16676.1"/>
    <property type="molecule type" value="Genomic_DNA"/>
</dbReference>
<dbReference type="PANTHER" id="PTHR40265:SF1">
    <property type="entry name" value="GLYOXALASE-LIKE DOMAIN-CONTAINING PROTEIN"/>
    <property type="match status" value="1"/>
</dbReference>
<evidence type="ECO:0000313" key="3">
    <source>
        <dbReference type="Proteomes" id="UP000306954"/>
    </source>
</evidence>
<dbReference type="InterPro" id="IPR029068">
    <property type="entry name" value="Glyas_Bleomycin-R_OHBP_Dase"/>
</dbReference>
<organism evidence="2 3">
    <name type="scientific">Wallemia ichthyophaga</name>
    <dbReference type="NCBI Taxonomy" id="245174"/>
    <lineage>
        <taxon>Eukaryota</taxon>
        <taxon>Fungi</taxon>
        <taxon>Dikarya</taxon>
        <taxon>Basidiomycota</taxon>
        <taxon>Wallemiomycotina</taxon>
        <taxon>Wallemiomycetes</taxon>
        <taxon>Wallemiales</taxon>
        <taxon>Wallemiaceae</taxon>
        <taxon>Wallemia</taxon>
    </lineage>
</organism>
<comment type="caution">
    <text evidence="2">The sequence shown here is derived from an EMBL/GenBank/DDBJ whole genome shotgun (WGS) entry which is preliminary data.</text>
</comment>
<name>A0A4T0I9X0_WALIC</name>
<reference evidence="2 3" key="1">
    <citation type="submission" date="2019-03" db="EMBL/GenBank/DDBJ databases">
        <title>Sequencing 23 genomes of Wallemia ichthyophaga.</title>
        <authorList>
            <person name="Gostincar C."/>
        </authorList>
    </citation>
    <scope>NUCLEOTIDE SEQUENCE [LARGE SCALE GENOMIC DNA]</scope>
    <source>
        <strain evidence="2 3">EXF-8621</strain>
    </source>
</reference>
<dbReference type="PANTHER" id="PTHR40265">
    <property type="entry name" value="BLL2707 PROTEIN"/>
    <property type="match status" value="1"/>
</dbReference>
<feature type="domain" description="Glyoxalase-like" evidence="1">
    <location>
        <begin position="10"/>
        <end position="169"/>
    </location>
</feature>
<evidence type="ECO:0000313" key="2">
    <source>
        <dbReference type="EMBL" id="TIB16676.1"/>
    </source>
</evidence>
<dbReference type="SUPFAM" id="SSF54593">
    <property type="entry name" value="Glyoxalase/Bleomycin resistance protein/Dihydroxybiphenyl dioxygenase"/>
    <property type="match status" value="1"/>
</dbReference>
<proteinExistence type="predicted"/>